<proteinExistence type="predicted"/>
<name>A0A183H4S1_9BILA</name>
<reference evidence="1 2" key="2">
    <citation type="submission" date="2018-11" db="EMBL/GenBank/DDBJ databases">
        <authorList>
            <consortium name="Pathogen Informatics"/>
        </authorList>
    </citation>
    <scope>NUCLEOTIDE SEQUENCE [LARGE SCALE GENOMIC DNA]</scope>
</reference>
<protein>
    <submittedName>
        <fullName evidence="3">Ovule protein</fullName>
    </submittedName>
</protein>
<evidence type="ECO:0000313" key="1">
    <source>
        <dbReference type="EMBL" id="VDO33140.1"/>
    </source>
</evidence>
<gene>
    <name evidence="1" type="ORF">OFLC_LOCUS2481</name>
</gene>
<sequence>MSVSNYVSHSVSHLRESLAPSYHANSTIQNLQEMIILTTPLLASVDIWVSNKYSMQSGKKNCSTEVCV</sequence>
<accession>A0A183H4S1</accession>
<evidence type="ECO:0000313" key="3">
    <source>
        <dbReference type="WBParaSite" id="OFLC_0000248001-mRNA-1"/>
    </source>
</evidence>
<reference evidence="3" key="1">
    <citation type="submission" date="2016-06" db="UniProtKB">
        <authorList>
            <consortium name="WormBaseParasite"/>
        </authorList>
    </citation>
    <scope>IDENTIFICATION</scope>
</reference>
<organism evidence="3">
    <name type="scientific">Onchocerca flexuosa</name>
    <dbReference type="NCBI Taxonomy" id="387005"/>
    <lineage>
        <taxon>Eukaryota</taxon>
        <taxon>Metazoa</taxon>
        <taxon>Ecdysozoa</taxon>
        <taxon>Nematoda</taxon>
        <taxon>Chromadorea</taxon>
        <taxon>Rhabditida</taxon>
        <taxon>Spirurina</taxon>
        <taxon>Spiruromorpha</taxon>
        <taxon>Filarioidea</taxon>
        <taxon>Onchocercidae</taxon>
        <taxon>Onchocerca</taxon>
    </lineage>
</organism>
<keyword evidence="2" id="KW-1185">Reference proteome</keyword>
<dbReference type="WBParaSite" id="OFLC_0000248001-mRNA-1">
    <property type="protein sequence ID" value="OFLC_0000248001-mRNA-1"/>
    <property type="gene ID" value="OFLC_0000248001"/>
</dbReference>
<evidence type="ECO:0000313" key="2">
    <source>
        <dbReference type="Proteomes" id="UP000267606"/>
    </source>
</evidence>
<dbReference type="Proteomes" id="UP000267606">
    <property type="component" value="Unassembled WGS sequence"/>
</dbReference>
<dbReference type="EMBL" id="UZAJ01001436">
    <property type="protein sequence ID" value="VDO33140.1"/>
    <property type="molecule type" value="Genomic_DNA"/>
</dbReference>
<dbReference type="AlphaFoldDB" id="A0A183H4S1"/>